<keyword evidence="13" id="KW-0472">Membrane</keyword>
<evidence type="ECO:0000256" key="9">
    <source>
        <dbReference type="ARBA" id="ARBA00022723"/>
    </source>
</evidence>
<dbReference type="GO" id="GO:0030971">
    <property type="term" value="F:receptor tyrosine kinase binding"/>
    <property type="evidence" value="ECO:0007669"/>
    <property type="project" value="TreeGrafter"/>
</dbReference>
<evidence type="ECO:0000256" key="12">
    <source>
        <dbReference type="ARBA" id="ARBA00022949"/>
    </source>
</evidence>
<dbReference type="Ensembl" id="ENSOSIT00000032280.1">
    <property type="protein sequence ID" value="ENSOSIP00000030625.1"/>
    <property type="gene ID" value="ENSOSIG00000014607.1"/>
</dbReference>
<comment type="function">
    <text evidence="15">Calcium-dependent phospholipid-binding protein that plays a role in ERBB2-mediated tumor cell migration in response to growth factor heregulin stimulation.</text>
</comment>
<organism evidence="21 22">
    <name type="scientific">Oryzias sinensis</name>
    <name type="common">Chinese medaka</name>
    <dbReference type="NCBI Taxonomy" id="183150"/>
    <lineage>
        <taxon>Eukaryota</taxon>
        <taxon>Metazoa</taxon>
        <taxon>Chordata</taxon>
        <taxon>Craniata</taxon>
        <taxon>Vertebrata</taxon>
        <taxon>Euteleostomi</taxon>
        <taxon>Actinopterygii</taxon>
        <taxon>Neopterygii</taxon>
        <taxon>Teleostei</taxon>
        <taxon>Neoteleostei</taxon>
        <taxon>Acanthomorphata</taxon>
        <taxon>Ovalentaria</taxon>
        <taxon>Atherinomorphae</taxon>
        <taxon>Beloniformes</taxon>
        <taxon>Adrianichthyidae</taxon>
        <taxon>Oryziinae</taxon>
        <taxon>Oryzias</taxon>
    </lineage>
</organism>
<keyword evidence="12" id="KW-0965">Cell junction</keyword>
<evidence type="ECO:0000256" key="2">
    <source>
        <dbReference type="ARBA" id="ARBA00004236"/>
    </source>
</evidence>
<keyword evidence="6" id="KW-1003">Cell membrane</keyword>
<evidence type="ECO:0000256" key="11">
    <source>
        <dbReference type="ARBA" id="ARBA00022837"/>
    </source>
</evidence>
<dbReference type="Proteomes" id="UP000694383">
    <property type="component" value="Unplaced"/>
</dbReference>
<evidence type="ECO:0000256" key="17">
    <source>
        <dbReference type="ARBA" id="ARBA00074834"/>
    </source>
</evidence>
<evidence type="ECO:0000256" key="10">
    <source>
        <dbReference type="ARBA" id="ARBA00022737"/>
    </source>
</evidence>
<dbReference type="GO" id="GO:0005737">
    <property type="term" value="C:cytoplasm"/>
    <property type="evidence" value="ECO:0007669"/>
    <property type="project" value="UniProtKB-SubCell"/>
</dbReference>
<dbReference type="AlphaFoldDB" id="A0A8C7YNY6"/>
<keyword evidence="14" id="KW-0539">Nucleus</keyword>
<dbReference type="CDD" id="cd01459">
    <property type="entry name" value="vWA_copine_like"/>
    <property type="match status" value="1"/>
</dbReference>
<sequence length="565" mass="62834">MNHFWAKMSCWELVPQSAMAVVEAPNSGATDCVTKVALSISCDNLLDKDAFSKSDPMCVVFMNTSGSYWSEIGRTEKIQNCLNPTFSKSITLDYYFEMVQKLRFEVYDIDSEDCSLQTADFLGQLECTLGQIVSSRQLRRPLLMRDKRAAGKGSITICAEEKTDNRVVAFEMEGRKLDKKDFFGKSDPFLEFFKQTETGWQLAHRTEVVKNNLNPTWRPFRIPLQSLCGGDLDKPIKVECYDYDSDGSHDLIGTFETTMKRLQEASRTSPAEFECINSKKKQKKKGYKNSGIVSVKLCQVVKEYTFLDYVMGGCQINFTVAVDFTGSNGDPKSPQSLHYISPQGVNEYLSAIWSVGNVIQDYDSDKMFPAFGFGAQIPPSWQVSHEFPLNFNPSNPFCAGIAGVVEAYRMCLPNIKLYGPTNFSPIINHVAGLAYQATQQTATLQYFVLLIITDGVITDMDETRRAIVNASRLPMSIIIVGVGGADFGAMEFLDGDNGQLRSPTGETAIRDIVQFVPFRQFTNSPPEALARTVLAEVPAQLEGFFNSMKLHPPSSKPAPTPTGTV</sequence>
<comment type="subcellular location">
    <subcellularLocation>
        <location evidence="3">Cell junction</location>
        <location evidence="3">Focal adhesion</location>
    </subcellularLocation>
    <subcellularLocation>
        <location evidence="2">Cell membrane</location>
    </subcellularLocation>
    <subcellularLocation>
        <location evidence="4">Cytoplasm</location>
    </subcellularLocation>
    <subcellularLocation>
        <location evidence="1">Nucleus</location>
    </subcellularLocation>
</comment>
<dbReference type="InterPro" id="IPR037768">
    <property type="entry name" value="C2B_Copine"/>
</dbReference>
<name>A0A8C7YNY6_9TELE</name>
<dbReference type="GO" id="GO:0005544">
    <property type="term" value="F:calcium-dependent phospholipid binding"/>
    <property type="evidence" value="ECO:0007669"/>
    <property type="project" value="InterPro"/>
</dbReference>
<dbReference type="PANTHER" id="PTHR10857">
    <property type="entry name" value="COPINE"/>
    <property type="match status" value="1"/>
</dbReference>
<feature type="domain" description="C2" evidence="20">
    <location>
        <begin position="151"/>
        <end position="273"/>
    </location>
</feature>
<dbReference type="SUPFAM" id="SSF53300">
    <property type="entry name" value="vWA-like"/>
    <property type="match status" value="1"/>
</dbReference>
<evidence type="ECO:0000256" key="8">
    <source>
        <dbReference type="ARBA" id="ARBA00022553"/>
    </source>
</evidence>
<dbReference type="GO" id="GO:0046872">
    <property type="term" value="F:metal ion binding"/>
    <property type="evidence" value="ECO:0007669"/>
    <property type="project" value="UniProtKB-KW"/>
</dbReference>
<evidence type="ECO:0000256" key="5">
    <source>
        <dbReference type="ARBA" id="ARBA00009048"/>
    </source>
</evidence>
<dbReference type="SMART" id="SM00239">
    <property type="entry name" value="C2"/>
    <property type="match status" value="2"/>
</dbReference>
<evidence type="ECO:0000256" key="13">
    <source>
        <dbReference type="ARBA" id="ARBA00023136"/>
    </source>
</evidence>
<evidence type="ECO:0000256" key="1">
    <source>
        <dbReference type="ARBA" id="ARBA00004123"/>
    </source>
</evidence>
<dbReference type="PANTHER" id="PTHR10857:SF22">
    <property type="entry name" value="COPINE-3"/>
    <property type="match status" value="1"/>
</dbReference>
<dbReference type="Pfam" id="PF00168">
    <property type="entry name" value="C2"/>
    <property type="match status" value="2"/>
</dbReference>
<dbReference type="SUPFAM" id="SSF49562">
    <property type="entry name" value="C2 domain (Calcium/lipid-binding domain, CaLB)"/>
    <property type="match status" value="2"/>
</dbReference>
<evidence type="ECO:0000313" key="21">
    <source>
        <dbReference type="Ensembl" id="ENSOSIP00000030625.1"/>
    </source>
</evidence>
<accession>A0A8C7YNY6</accession>
<dbReference type="FunFam" id="2.60.40.150:FF:000099">
    <property type="entry name" value="Copine 3"/>
    <property type="match status" value="1"/>
</dbReference>
<dbReference type="InterPro" id="IPR010734">
    <property type="entry name" value="Copine_C"/>
</dbReference>
<dbReference type="InterPro" id="IPR035892">
    <property type="entry name" value="C2_domain_sf"/>
</dbReference>
<keyword evidence="9" id="KW-0479">Metal-binding</keyword>
<evidence type="ECO:0000256" key="14">
    <source>
        <dbReference type="ARBA" id="ARBA00023242"/>
    </source>
</evidence>
<evidence type="ECO:0000313" key="22">
    <source>
        <dbReference type="Proteomes" id="UP000694383"/>
    </source>
</evidence>
<dbReference type="Pfam" id="PF07002">
    <property type="entry name" value="Copine"/>
    <property type="match status" value="1"/>
</dbReference>
<keyword evidence="11" id="KW-0106">Calcium</keyword>
<dbReference type="GO" id="GO:0005886">
    <property type="term" value="C:plasma membrane"/>
    <property type="evidence" value="ECO:0007669"/>
    <property type="project" value="UniProtKB-SubCell"/>
</dbReference>
<dbReference type="CDD" id="cd04048">
    <property type="entry name" value="C2A_Copine"/>
    <property type="match status" value="1"/>
</dbReference>
<evidence type="ECO:0000259" key="20">
    <source>
        <dbReference type="PROSITE" id="PS50004"/>
    </source>
</evidence>
<evidence type="ECO:0000256" key="18">
    <source>
        <dbReference type="ARBA" id="ARBA00076171"/>
    </source>
</evidence>
<dbReference type="GeneTree" id="ENSGT00940000154968"/>
<comment type="similarity">
    <text evidence="5">Belongs to the copine family.</text>
</comment>
<feature type="chain" id="PRO_5034512086" description="Copine-3" evidence="19">
    <location>
        <begin position="21"/>
        <end position="565"/>
    </location>
</feature>
<dbReference type="CDD" id="cd04047">
    <property type="entry name" value="C2B_Copine"/>
    <property type="match status" value="1"/>
</dbReference>
<evidence type="ECO:0000256" key="16">
    <source>
        <dbReference type="ARBA" id="ARBA00065466"/>
    </source>
</evidence>
<dbReference type="PROSITE" id="PS50004">
    <property type="entry name" value="C2"/>
    <property type="match status" value="2"/>
</dbReference>
<evidence type="ECO:0000256" key="4">
    <source>
        <dbReference type="ARBA" id="ARBA00004496"/>
    </source>
</evidence>
<evidence type="ECO:0000256" key="7">
    <source>
        <dbReference type="ARBA" id="ARBA00022490"/>
    </source>
</evidence>
<keyword evidence="7" id="KW-0963">Cytoplasm</keyword>
<keyword evidence="22" id="KW-1185">Reference proteome</keyword>
<proteinExistence type="inferred from homology"/>
<evidence type="ECO:0000256" key="6">
    <source>
        <dbReference type="ARBA" id="ARBA00022475"/>
    </source>
</evidence>
<evidence type="ECO:0000256" key="15">
    <source>
        <dbReference type="ARBA" id="ARBA00058857"/>
    </source>
</evidence>
<dbReference type="Gene3D" id="2.60.40.150">
    <property type="entry name" value="C2 domain"/>
    <property type="match status" value="2"/>
</dbReference>
<dbReference type="GO" id="GO:0005925">
    <property type="term" value="C:focal adhesion"/>
    <property type="evidence" value="ECO:0007669"/>
    <property type="project" value="UniProtKB-SubCell"/>
</dbReference>
<dbReference type="FunFam" id="2.60.40.150:FF:000042">
    <property type="entry name" value="Copine 3"/>
    <property type="match status" value="1"/>
</dbReference>
<dbReference type="InterPro" id="IPR000008">
    <property type="entry name" value="C2_dom"/>
</dbReference>
<evidence type="ECO:0000256" key="19">
    <source>
        <dbReference type="SAM" id="SignalP"/>
    </source>
</evidence>
<dbReference type="InterPro" id="IPR045052">
    <property type="entry name" value="Copine"/>
</dbReference>
<evidence type="ECO:0000256" key="3">
    <source>
        <dbReference type="ARBA" id="ARBA00004246"/>
    </source>
</evidence>
<feature type="signal peptide" evidence="19">
    <location>
        <begin position="1"/>
        <end position="20"/>
    </location>
</feature>
<comment type="subunit">
    <text evidence="16">Monomer. Interacts with ERBB2 (preferentially with the tyrosine phosphorylated form); this interaction occurs at the cell membrane and is increased in a growth factor heregulin-dependent manner. Interacts with SHC1; this interaction may mediate the binding of CPNE3 with ERBB2. Interacts with RACK1.</text>
</comment>
<keyword evidence="19" id="KW-0732">Signal</keyword>
<dbReference type="SMART" id="SM00327">
    <property type="entry name" value="VWA"/>
    <property type="match status" value="1"/>
</dbReference>
<dbReference type="GO" id="GO:0038128">
    <property type="term" value="P:ERBB2 signaling pathway"/>
    <property type="evidence" value="ECO:0007669"/>
    <property type="project" value="TreeGrafter"/>
</dbReference>
<dbReference type="InterPro" id="IPR036465">
    <property type="entry name" value="vWFA_dom_sf"/>
</dbReference>
<dbReference type="GO" id="GO:0071277">
    <property type="term" value="P:cellular response to calcium ion"/>
    <property type="evidence" value="ECO:0007669"/>
    <property type="project" value="TreeGrafter"/>
</dbReference>
<keyword evidence="10" id="KW-0677">Repeat</keyword>
<reference evidence="21" key="1">
    <citation type="submission" date="2025-08" db="UniProtKB">
        <authorList>
            <consortium name="Ensembl"/>
        </authorList>
    </citation>
    <scope>IDENTIFICATION</scope>
</reference>
<keyword evidence="8" id="KW-0597">Phosphoprotein</keyword>
<protein>
    <recommendedName>
        <fullName evidence="17">Copine-3</fullName>
    </recommendedName>
    <alternativeName>
        <fullName evidence="18">Copine III</fullName>
    </alternativeName>
</protein>
<dbReference type="InterPro" id="IPR002035">
    <property type="entry name" value="VWF_A"/>
</dbReference>
<dbReference type="GO" id="GO:0005634">
    <property type="term" value="C:nucleus"/>
    <property type="evidence" value="ECO:0007669"/>
    <property type="project" value="UniProtKB-SubCell"/>
</dbReference>
<reference evidence="21" key="2">
    <citation type="submission" date="2025-09" db="UniProtKB">
        <authorList>
            <consortium name="Ensembl"/>
        </authorList>
    </citation>
    <scope>IDENTIFICATION</scope>
</reference>
<feature type="domain" description="C2" evidence="20">
    <location>
        <begin position="15"/>
        <end position="142"/>
    </location>
</feature>